<accession>A0A1Y2FLR9</accession>
<evidence type="ECO:0000256" key="7">
    <source>
        <dbReference type="ARBA" id="ARBA00022989"/>
    </source>
</evidence>
<comment type="catalytic activity">
    <reaction evidence="12 13">
        <text>N(4)-(alpha-D-Glc-(1-&gt;2)-alpha-D-Glc-(1-&gt;3)-alpha-D-Glc-(1-&gt;3)-alpha-D-Man-(1-&gt;2)-alpha-D-Man-(1-&gt;2)-alpha-D-Man-(1-&gt;3)-[alpha-D-Man-(1-&gt;2)-alpha-D-Man-(1-&gt;3)-[alpha-D-Man-(1-&gt;2)-alpha-D-Man-(1-&gt;6)]-alpha-D-Man-(1-&gt;6)]-beta-D-Man-(1-&gt;4)-beta-D-GlcNAc-(1-&gt;4)-beta-D-GlcNAc)-L-asparaginyl-[protein] + H2O = N(4)-(alpha-D-Glc-(1-&gt;3)-alpha-D-Glc-(1-&gt;3)-alpha-D-Man-(1-&gt;2)-alpha-D-Man-(1-&gt;2)-alpha-D-Man-(1-&gt;3)-[alpha-D-Man-(1-&gt;2)-alpha-D-Man-(1-&gt;3)-[alpha-D-Man-(1-&gt;2)-alpha-D-Man-(1-&gt;6)]-alpha-D-Man-(1-&gt;6)]-beta-D-Man-(1-&gt;4)-beta-D-GlcNAc-(1-&gt;4)-beta-D-GlcNAc)-L-asparaginyl-[protein] + beta-D-glucose</text>
        <dbReference type="Rhea" id="RHEA:55988"/>
        <dbReference type="Rhea" id="RHEA-COMP:12806"/>
        <dbReference type="Rhea" id="RHEA-COMP:14355"/>
        <dbReference type="ChEBI" id="CHEBI:15377"/>
        <dbReference type="ChEBI" id="CHEBI:15903"/>
        <dbReference type="ChEBI" id="CHEBI:59082"/>
        <dbReference type="ChEBI" id="CHEBI:132537"/>
        <dbReference type="EC" id="3.2.1.106"/>
    </reaction>
</comment>
<organism evidence="17 18">
    <name type="scientific">Protomyces lactucae-debilis</name>
    <dbReference type="NCBI Taxonomy" id="2754530"/>
    <lineage>
        <taxon>Eukaryota</taxon>
        <taxon>Fungi</taxon>
        <taxon>Dikarya</taxon>
        <taxon>Ascomycota</taxon>
        <taxon>Taphrinomycotina</taxon>
        <taxon>Taphrinomycetes</taxon>
        <taxon>Taphrinales</taxon>
        <taxon>Protomycetaceae</taxon>
        <taxon>Protomyces</taxon>
    </lineage>
</organism>
<comment type="pathway">
    <text evidence="14">Glycan metabolism; N-glycan degradation.</text>
</comment>
<evidence type="ECO:0000256" key="14">
    <source>
        <dbReference type="RuleBase" id="RU369107"/>
    </source>
</evidence>
<dbReference type="EC" id="3.2.1.106" evidence="11 13"/>
<keyword evidence="5 13" id="KW-0256">Endoplasmic reticulum</keyword>
<dbReference type="InterPro" id="IPR008928">
    <property type="entry name" value="6-hairpin_glycosidase_sf"/>
</dbReference>
<comment type="function">
    <text evidence="13">Cleaves the distal alpha 1,2-linked glucose residue from the Glc(3)Man(9)GlcNAc(2) oligosaccharide precursor.</text>
</comment>
<keyword evidence="9 14" id="KW-0325">Glycoprotein</keyword>
<dbReference type="STRING" id="56484.A0A1Y2FLR9"/>
<evidence type="ECO:0000256" key="1">
    <source>
        <dbReference type="ARBA" id="ARBA00004648"/>
    </source>
</evidence>
<dbReference type="Pfam" id="PF16923">
    <property type="entry name" value="Glyco_hydro_63N"/>
    <property type="match status" value="1"/>
</dbReference>
<dbReference type="Gene3D" id="1.50.10.10">
    <property type="match status" value="1"/>
</dbReference>
<comment type="subcellular location">
    <subcellularLocation>
        <location evidence="1 13">Endoplasmic reticulum membrane</location>
        <topology evidence="1 13">Single-pass type II membrane protein</topology>
    </subcellularLocation>
</comment>
<sequence>MAPASLLGLCVSHNAIKASNGSLYWGPYRPNLYFGVRNRAPDSFMAGLMWANVDDYNNFPNLRHACEQGDDMGSYGWEQYDARLGGVQVIRDIAMSIDITTEFVKLPGNHHGGNWAVRVKGTPRDDAAPDVKTAIVFYAGLDEGVTVLEGSERTDAVHGLEGTVRFRGQSEELGQFALEMNEGPEGLNTHPESEHPYGEIKDLQRTSFMSLIMERGSLWQAKEALLSLLRPQISKIQETYGEALPEPWAIYALNNTCPIGSNMHMLQRVYEGAFEFDVIYRSWDDQVSSDDVTKGISNLKSTFEDKFSQVFKLKAPFNNAKFHKFGQVLLSNLMGGIGYFHGKSIVDRSYSGAYNEDEEHFWESASAQLAASPGKEEGPAQLFTSVPSRAFFPRGFYWDEGFHLLPISLYDTDLSLEVIKSWFDLIDEDGWIGREQILGEEARSKVPEEFRTQYPHYANPPTLFITIDHFLEQLKAQSGGAEYKAEFQQTFDDQAKPKTDSVYLNNPTLAKTFLADLYPNLKRHYDWFRRTQRGEIKLWDREATSTKEAYRWRGRTPDHCLTSGIDDYPRARPPHPGELHLDLHSWIALMTKLLRNIAEQVGQEDDAAELAKIERDVLANLDDLYWSEKDQAYCDQTIDAFEESAPVCHLGYISIFPVLLGLLPADHPHLMAVLKLIRSEEHLWSPHGIRSLSAQDEYYGKGENYWRGPIWININYLLLSSLYRHYIDVPGPHQALAREIYDELRENVVKTVFDEWQKSGILWEQYNPETGAGQRTKGFTGWTSLVVSIMAEQY</sequence>
<dbReference type="AlphaFoldDB" id="A0A1Y2FLR9"/>
<evidence type="ECO:0000313" key="18">
    <source>
        <dbReference type="Proteomes" id="UP000193685"/>
    </source>
</evidence>
<gene>
    <name evidence="17" type="ORF">BCR37DRAFT_402172</name>
</gene>
<evidence type="ECO:0000259" key="15">
    <source>
        <dbReference type="Pfam" id="PF03200"/>
    </source>
</evidence>
<evidence type="ECO:0000256" key="4">
    <source>
        <dbReference type="ARBA" id="ARBA00022801"/>
    </source>
</evidence>
<evidence type="ECO:0000256" key="8">
    <source>
        <dbReference type="ARBA" id="ARBA00023136"/>
    </source>
</evidence>
<dbReference type="SUPFAM" id="SSF48208">
    <property type="entry name" value="Six-hairpin glycosidases"/>
    <property type="match status" value="1"/>
</dbReference>
<evidence type="ECO:0000256" key="3">
    <source>
        <dbReference type="ARBA" id="ARBA00022692"/>
    </source>
</evidence>
<comment type="caution">
    <text evidence="17">The sequence shown here is derived from an EMBL/GenBank/DDBJ whole genome shotgun (WGS) entry which is preliminary data.</text>
</comment>
<keyword evidence="4 13" id="KW-0378">Hydrolase</keyword>
<dbReference type="EMBL" id="MCFI01000005">
    <property type="protein sequence ID" value="ORY84879.1"/>
    <property type="molecule type" value="Genomic_DNA"/>
</dbReference>
<dbReference type="InterPro" id="IPR012341">
    <property type="entry name" value="6hp_glycosidase-like_sf"/>
</dbReference>
<dbReference type="Pfam" id="PF03200">
    <property type="entry name" value="Glyco_hydro_63"/>
    <property type="match status" value="1"/>
</dbReference>
<keyword evidence="18" id="KW-1185">Reference proteome</keyword>
<protein>
    <recommendedName>
        <fullName evidence="11 13">Mannosyl-oligosaccharide glucosidase</fullName>
        <ecNumber evidence="11 13">3.2.1.106</ecNumber>
    </recommendedName>
    <alternativeName>
        <fullName evidence="14">Glucosidase I</fullName>
    </alternativeName>
</protein>
<evidence type="ECO:0000259" key="16">
    <source>
        <dbReference type="Pfam" id="PF16923"/>
    </source>
</evidence>
<evidence type="ECO:0000256" key="6">
    <source>
        <dbReference type="ARBA" id="ARBA00022968"/>
    </source>
</evidence>
<dbReference type="PANTHER" id="PTHR10412:SF11">
    <property type="entry name" value="MANNOSYL-OLIGOSACCHARIDE GLUCOSIDASE"/>
    <property type="match status" value="1"/>
</dbReference>
<dbReference type="OrthoDB" id="410058at2759"/>
<keyword evidence="7" id="KW-1133">Transmembrane helix</keyword>
<dbReference type="InterPro" id="IPR038518">
    <property type="entry name" value="Glyco_hydro_63N_sf"/>
</dbReference>
<dbReference type="Proteomes" id="UP000193685">
    <property type="component" value="Unassembled WGS sequence"/>
</dbReference>
<dbReference type="RefSeq" id="XP_040726662.1">
    <property type="nucleotide sequence ID" value="XM_040871894.1"/>
</dbReference>
<evidence type="ECO:0000256" key="9">
    <source>
        <dbReference type="ARBA" id="ARBA00023180"/>
    </source>
</evidence>
<evidence type="ECO:0000256" key="10">
    <source>
        <dbReference type="ARBA" id="ARBA00023295"/>
    </source>
</evidence>
<keyword evidence="10 13" id="KW-0326">Glycosidase</keyword>
<evidence type="ECO:0000313" key="17">
    <source>
        <dbReference type="EMBL" id="ORY84879.1"/>
    </source>
</evidence>
<dbReference type="Gene3D" id="2.70.98.110">
    <property type="entry name" value="Glycosyl hydrolase family 63, N-terminal domain"/>
    <property type="match status" value="1"/>
</dbReference>
<evidence type="ECO:0000256" key="12">
    <source>
        <dbReference type="ARBA" id="ARBA00052431"/>
    </source>
</evidence>
<dbReference type="FunFam" id="1.50.10.10:FF:000027">
    <property type="entry name" value="Probable mannosyl-oligosaccharide glucosidase"/>
    <property type="match status" value="1"/>
</dbReference>
<dbReference type="InterPro" id="IPR004888">
    <property type="entry name" value="Glycoside_hydrolase_63"/>
</dbReference>
<dbReference type="GeneID" id="63788493"/>
<keyword evidence="6" id="KW-0735">Signal-anchor</keyword>
<dbReference type="InterPro" id="IPR031631">
    <property type="entry name" value="Glyco_hydro_63N"/>
</dbReference>
<dbReference type="PANTHER" id="PTHR10412">
    <property type="entry name" value="MANNOSYL-OLIGOSACCHARIDE GLUCOSIDASE"/>
    <property type="match status" value="1"/>
</dbReference>
<name>A0A1Y2FLR9_PROLT</name>
<dbReference type="InterPro" id="IPR031335">
    <property type="entry name" value="Glyco_hydro_63_C"/>
</dbReference>
<dbReference type="OMA" id="FNWYNTT"/>
<dbReference type="GO" id="GO:0004573">
    <property type="term" value="F:Glc3Man9GlcNAc2 oligosaccharide glucosidase activity"/>
    <property type="evidence" value="ECO:0007669"/>
    <property type="project" value="UniProtKB-UniRule"/>
</dbReference>
<dbReference type="GO" id="GO:0009311">
    <property type="term" value="P:oligosaccharide metabolic process"/>
    <property type="evidence" value="ECO:0007669"/>
    <property type="project" value="UniProtKB-UniRule"/>
</dbReference>
<dbReference type="GO" id="GO:0006487">
    <property type="term" value="P:protein N-linked glycosylation"/>
    <property type="evidence" value="ECO:0007669"/>
    <property type="project" value="UniProtKB-UniRule"/>
</dbReference>
<evidence type="ECO:0000256" key="5">
    <source>
        <dbReference type="ARBA" id="ARBA00022824"/>
    </source>
</evidence>
<reference evidence="17 18" key="1">
    <citation type="submission" date="2016-07" db="EMBL/GenBank/DDBJ databases">
        <title>Pervasive Adenine N6-methylation of Active Genes in Fungi.</title>
        <authorList>
            <consortium name="DOE Joint Genome Institute"/>
            <person name="Mondo S.J."/>
            <person name="Dannebaum R.O."/>
            <person name="Kuo R.C."/>
            <person name="Labutti K."/>
            <person name="Haridas S."/>
            <person name="Kuo A."/>
            <person name="Salamov A."/>
            <person name="Ahrendt S.R."/>
            <person name="Lipzen A."/>
            <person name="Sullivan W."/>
            <person name="Andreopoulos W.B."/>
            <person name="Clum A."/>
            <person name="Lindquist E."/>
            <person name="Daum C."/>
            <person name="Ramamoorthy G.K."/>
            <person name="Gryganskyi A."/>
            <person name="Culley D."/>
            <person name="Magnuson J.K."/>
            <person name="James T.Y."/>
            <person name="O'Malley M.A."/>
            <person name="Stajich J.E."/>
            <person name="Spatafora J.W."/>
            <person name="Visel A."/>
            <person name="Grigoriev I.V."/>
        </authorList>
    </citation>
    <scope>NUCLEOTIDE SEQUENCE [LARGE SCALE GENOMIC DNA]</scope>
    <source>
        <strain evidence="17 18">12-1054</strain>
    </source>
</reference>
<proteinExistence type="inferred from homology"/>
<feature type="domain" description="Glycosyl hydrolase family 63 N-terminal" evidence="16">
    <location>
        <begin position="22"/>
        <end position="250"/>
    </location>
</feature>
<comment type="similarity">
    <text evidence="2 13">Belongs to the glycosyl hydrolase 63 family.</text>
</comment>
<evidence type="ECO:0000256" key="2">
    <source>
        <dbReference type="ARBA" id="ARBA00010833"/>
    </source>
</evidence>
<evidence type="ECO:0000256" key="11">
    <source>
        <dbReference type="ARBA" id="ARBA00038888"/>
    </source>
</evidence>
<evidence type="ECO:0000256" key="13">
    <source>
        <dbReference type="RuleBase" id="RU368089"/>
    </source>
</evidence>
<dbReference type="GO" id="GO:0005789">
    <property type="term" value="C:endoplasmic reticulum membrane"/>
    <property type="evidence" value="ECO:0007669"/>
    <property type="project" value="UniProtKB-SubCell"/>
</dbReference>
<keyword evidence="3" id="KW-0812">Transmembrane</keyword>
<keyword evidence="8" id="KW-0472">Membrane</keyword>
<feature type="domain" description="Glycosyl hydrolase family 63 C-terminal" evidence="15">
    <location>
        <begin position="290"/>
        <end position="792"/>
    </location>
</feature>